<dbReference type="InterPro" id="IPR035937">
    <property type="entry name" value="FPG_N"/>
</dbReference>
<dbReference type="InterPro" id="IPR012319">
    <property type="entry name" value="FPG_cat"/>
</dbReference>
<comment type="similarity">
    <text evidence="2 15">Belongs to the FPG family.</text>
</comment>
<evidence type="ECO:0000256" key="3">
    <source>
        <dbReference type="ARBA" id="ARBA00011245"/>
    </source>
</evidence>
<reference evidence="18" key="1">
    <citation type="journal article" date="2020" name="mSystems">
        <title>Genome- and Community-Level Interaction Insights into Carbon Utilization and Element Cycling Functions of Hydrothermarchaeota in Hydrothermal Sediment.</title>
        <authorList>
            <person name="Zhou Z."/>
            <person name="Liu Y."/>
            <person name="Xu W."/>
            <person name="Pan J."/>
            <person name="Luo Z.H."/>
            <person name="Li M."/>
        </authorList>
    </citation>
    <scope>NUCLEOTIDE SEQUENCE [LARGE SCALE GENOMIC DNA]</scope>
    <source>
        <strain evidence="18">SpSt-876</strain>
    </source>
</reference>
<feature type="domain" description="FPG-type" evidence="16">
    <location>
        <begin position="262"/>
        <end position="296"/>
    </location>
</feature>
<dbReference type="EC" id="4.2.99.18" evidence="15"/>
<dbReference type="SUPFAM" id="SSF81624">
    <property type="entry name" value="N-terminal domain of MutM-like DNA repair proteins"/>
    <property type="match status" value="1"/>
</dbReference>
<dbReference type="HAMAP" id="MF_00103">
    <property type="entry name" value="Fapy_DNA_glycosyl"/>
    <property type="match status" value="1"/>
</dbReference>
<evidence type="ECO:0000256" key="5">
    <source>
        <dbReference type="ARBA" id="ARBA00022763"/>
    </source>
</evidence>
<dbReference type="AlphaFoldDB" id="A0A7C6A9D4"/>
<dbReference type="SUPFAM" id="SSF46946">
    <property type="entry name" value="S13-like H2TH domain"/>
    <property type="match status" value="1"/>
</dbReference>
<dbReference type="PROSITE" id="PS51068">
    <property type="entry name" value="FPG_CAT"/>
    <property type="match status" value="1"/>
</dbReference>
<keyword evidence="4 15" id="KW-0479">Metal-binding</keyword>
<keyword evidence="12 15" id="KW-0511">Multifunctional enzyme</keyword>
<evidence type="ECO:0000256" key="13">
    <source>
        <dbReference type="ARBA" id="ARBA00023295"/>
    </source>
</evidence>
<keyword evidence="10 15" id="KW-0234">DNA repair</keyword>
<dbReference type="PANTHER" id="PTHR22993">
    <property type="entry name" value="FORMAMIDOPYRIMIDINE-DNA GLYCOSYLASE"/>
    <property type="match status" value="1"/>
</dbReference>
<dbReference type="Gene3D" id="3.20.190.10">
    <property type="entry name" value="MutM-like, N-terminal"/>
    <property type="match status" value="1"/>
</dbReference>
<feature type="binding site" evidence="15">
    <location>
        <position position="177"/>
    </location>
    <ligand>
        <name>DNA</name>
        <dbReference type="ChEBI" id="CHEBI:16991"/>
    </ligand>
</feature>
<dbReference type="GO" id="GO:0034039">
    <property type="term" value="F:8-oxo-7,8-dihydroguanine DNA N-glycosylase activity"/>
    <property type="evidence" value="ECO:0007669"/>
    <property type="project" value="TreeGrafter"/>
</dbReference>
<keyword evidence="8 15" id="KW-0862">Zinc</keyword>
<dbReference type="NCBIfam" id="NF002211">
    <property type="entry name" value="PRK01103.1"/>
    <property type="match status" value="1"/>
</dbReference>
<feature type="active site" description="Proton donor; for beta-elimination activity" evidence="15">
    <location>
        <position position="81"/>
    </location>
</feature>
<gene>
    <name evidence="15 18" type="primary">mutM</name>
    <name evidence="15" type="synonym">fpg</name>
    <name evidence="18" type="ORF">ENW73_05100</name>
</gene>
<dbReference type="EMBL" id="DTLI01000134">
    <property type="protein sequence ID" value="HHS52227.1"/>
    <property type="molecule type" value="Genomic_DNA"/>
</dbReference>
<evidence type="ECO:0000256" key="14">
    <source>
        <dbReference type="ARBA" id="ARBA00044632"/>
    </source>
</evidence>
<evidence type="ECO:0000259" key="17">
    <source>
        <dbReference type="PROSITE" id="PS51068"/>
    </source>
</evidence>
<comment type="catalytic activity">
    <reaction evidence="14 15">
        <text>2'-deoxyribonucleotide-(2'-deoxyribose 5'-phosphate)-2'-deoxyribonucleotide-DNA = a 3'-end 2'-deoxyribonucleotide-(2,3-dehydro-2,3-deoxyribose 5'-phosphate)-DNA + a 5'-end 5'-phospho-2'-deoxyribonucleoside-DNA + H(+)</text>
        <dbReference type="Rhea" id="RHEA:66592"/>
        <dbReference type="Rhea" id="RHEA-COMP:13180"/>
        <dbReference type="Rhea" id="RHEA-COMP:16897"/>
        <dbReference type="Rhea" id="RHEA-COMP:17067"/>
        <dbReference type="ChEBI" id="CHEBI:15378"/>
        <dbReference type="ChEBI" id="CHEBI:136412"/>
        <dbReference type="ChEBI" id="CHEBI:157695"/>
        <dbReference type="ChEBI" id="CHEBI:167181"/>
        <dbReference type="EC" id="4.2.99.18"/>
    </reaction>
</comment>
<comment type="catalytic activity">
    <reaction evidence="1 15">
        <text>Hydrolysis of DNA containing ring-opened 7-methylguanine residues, releasing 2,6-diamino-4-hydroxy-5-(N-methyl)formamidopyrimidine.</text>
        <dbReference type="EC" id="3.2.2.23"/>
    </reaction>
</comment>
<dbReference type="EC" id="3.2.2.23" evidence="15"/>
<proteinExistence type="inferred from homology"/>
<keyword evidence="9 15" id="KW-0238">DNA-binding</keyword>
<evidence type="ECO:0000256" key="15">
    <source>
        <dbReference type="HAMAP-Rule" id="MF_00103"/>
    </source>
</evidence>
<dbReference type="Pfam" id="PF06831">
    <property type="entry name" value="H2TH"/>
    <property type="match status" value="1"/>
</dbReference>
<comment type="cofactor">
    <cofactor evidence="15">
        <name>Zn(2+)</name>
        <dbReference type="ChEBI" id="CHEBI:29105"/>
    </cofactor>
    <text evidence="15">Binds 1 zinc ion per subunit.</text>
</comment>
<comment type="caution">
    <text evidence="15">Lacks conserved residue(s) required for the propagation of feature annotation.</text>
</comment>
<feature type="domain" description="Formamidopyrimidine-DNA glycosylase catalytic" evidence="17">
    <location>
        <begin position="24"/>
        <end position="136"/>
    </location>
</feature>
<keyword evidence="7 15" id="KW-0378">Hydrolase</keyword>
<dbReference type="InterPro" id="IPR010979">
    <property type="entry name" value="Ribosomal_uS13-like_H2TH"/>
</dbReference>
<dbReference type="PROSITE" id="PS51066">
    <property type="entry name" value="ZF_FPG_2"/>
    <property type="match status" value="1"/>
</dbReference>
<dbReference type="InterPro" id="IPR015887">
    <property type="entry name" value="DNA_glyclase_Znf_dom_DNA_BS"/>
</dbReference>
<dbReference type="SMART" id="SM01232">
    <property type="entry name" value="H2TH"/>
    <property type="match status" value="1"/>
</dbReference>
<name>A0A7C6A9D4_UNCW3</name>
<dbReference type="GO" id="GO:0008270">
    <property type="term" value="F:zinc ion binding"/>
    <property type="evidence" value="ECO:0007669"/>
    <property type="project" value="UniProtKB-UniRule"/>
</dbReference>
<feature type="active site" description="Schiff-base intermediate with DNA" evidence="15">
    <location>
        <position position="24"/>
    </location>
</feature>
<dbReference type="CDD" id="cd08966">
    <property type="entry name" value="EcFpg-like_N"/>
    <property type="match status" value="1"/>
</dbReference>
<organism evidence="18">
    <name type="scientific">candidate division WOR-3 bacterium</name>
    <dbReference type="NCBI Taxonomy" id="2052148"/>
    <lineage>
        <taxon>Bacteria</taxon>
        <taxon>Bacteria division WOR-3</taxon>
    </lineage>
</organism>
<evidence type="ECO:0000313" key="18">
    <source>
        <dbReference type="EMBL" id="HHS52227.1"/>
    </source>
</evidence>
<dbReference type="GO" id="GO:0003684">
    <property type="term" value="F:damaged DNA binding"/>
    <property type="evidence" value="ECO:0007669"/>
    <property type="project" value="InterPro"/>
</dbReference>
<feature type="active site" description="Proton donor" evidence="15">
    <location>
        <position position="25"/>
    </location>
</feature>
<evidence type="ECO:0000256" key="7">
    <source>
        <dbReference type="ARBA" id="ARBA00022801"/>
    </source>
</evidence>
<dbReference type="SUPFAM" id="SSF57716">
    <property type="entry name" value="Glucocorticoid receptor-like (DNA-binding domain)"/>
    <property type="match status" value="1"/>
</dbReference>
<evidence type="ECO:0000256" key="6">
    <source>
        <dbReference type="ARBA" id="ARBA00022771"/>
    </source>
</evidence>
<protein>
    <recommendedName>
        <fullName evidence="15">Formamidopyrimidine-DNA glycosylase</fullName>
        <shortName evidence="15">Fapy-DNA glycosylase</shortName>
        <ecNumber evidence="15">3.2.2.23</ecNumber>
    </recommendedName>
    <alternativeName>
        <fullName evidence="15">DNA-(apurinic or apyrimidinic site) lyase MutM</fullName>
        <shortName evidence="15">AP lyase MutM</shortName>
        <ecNumber evidence="15">4.2.99.18</ecNumber>
    </alternativeName>
</protein>
<comment type="subunit">
    <text evidence="3 15">Monomer.</text>
</comment>
<dbReference type="PANTHER" id="PTHR22993:SF9">
    <property type="entry name" value="FORMAMIDOPYRIMIDINE-DNA GLYCOSYLASE"/>
    <property type="match status" value="1"/>
</dbReference>
<dbReference type="InterPro" id="IPR020629">
    <property type="entry name" value="FPG_Glyclase"/>
</dbReference>
<dbReference type="GO" id="GO:0140078">
    <property type="term" value="F:class I DNA-(apurinic or apyrimidinic site) endonuclease activity"/>
    <property type="evidence" value="ECO:0007669"/>
    <property type="project" value="UniProtKB-EC"/>
</dbReference>
<evidence type="ECO:0000256" key="10">
    <source>
        <dbReference type="ARBA" id="ARBA00023204"/>
    </source>
</evidence>
<dbReference type="Pfam" id="PF01149">
    <property type="entry name" value="Fapy_DNA_glyco"/>
    <property type="match status" value="1"/>
</dbReference>
<comment type="function">
    <text evidence="15">Involved in base excision repair of DNA damaged by oxidation or by mutagenic agents. Acts as DNA glycosylase that recognizes and removes damaged bases. Has a preference for oxidized purines, such as 7,8-dihydro-8-oxoguanine (8-oxoG). Has AP (apurinic/apyrimidinic) lyase activity and introduces nicks in the DNA strand. Cleaves the DNA backbone by beta-delta elimination to generate a single-strand break at the site of the removed base with both 3'- and 5'-phosphates.</text>
</comment>
<evidence type="ECO:0000256" key="4">
    <source>
        <dbReference type="ARBA" id="ARBA00022723"/>
    </source>
</evidence>
<evidence type="ECO:0000256" key="2">
    <source>
        <dbReference type="ARBA" id="ARBA00009409"/>
    </source>
</evidence>
<sequence length="296" mass="34127">MHNYFVCLLCIDTPNSIVKIFYMPELPEVETIRTELMPFVINRRINRIKVHRPDTIGYPDAKTFVQELTNQKIIGLERQGKYLIFRLNNNHSLIVHLRLSGQLRLENGSKPLRFERVSFFLSKGIRLAFVEPRVLGRVYLIKNGNYPCVLKGLKNLGLEPIHPKFSYQYLKSKLKGRKATIKSLLLDQSITAGVGNIYSDEALFLAGIMPTRRANTLDNEEIKRLAKALRMVIRAGIKYKGTSVSDYLRPDGSEGNYQMRTYVFDREGEKCRFCNAIISKTKISNRTSRYCPKCQK</sequence>
<evidence type="ECO:0000256" key="1">
    <source>
        <dbReference type="ARBA" id="ARBA00001668"/>
    </source>
</evidence>
<evidence type="ECO:0000256" key="12">
    <source>
        <dbReference type="ARBA" id="ARBA00023268"/>
    </source>
</evidence>
<accession>A0A7C6A9D4</accession>
<evidence type="ECO:0000259" key="16">
    <source>
        <dbReference type="PROSITE" id="PS51066"/>
    </source>
</evidence>
<feature type="active site" description="Proton donor; for delta-elimination activity" evidence="15">
    <location>
        <position position="286"/>
    </location>
</feature>
<dbReference type="FunFam" id="1.10.8.50:FF:000003">
    <property type="entry name" value="Formamidopyrimidine-DNA glycosylase"/>
    <property type="match status" value="1"/>
</dbReference>
<dbReference type="NCBIfam" id="TIGR00577">
    <property type="entry name" value="fpg"/>
    <property type="match status" value="1"/>
</dbReference>
<keyword evidence="11 15" id="KW-0456">Lyase</keyword>
<dbReference type="SMART" id="SM00898">
    <property type="entry name" value="Fapy_DNA_glyco"/>
    <property type="match status" value="1"/>
</dbReference>
<dbReference type="InterPro" id="IPR015886">
    <property type="entry name" value="H2TH_FPG"/>
</dbReference>
<dbReference type="GO" id="GO:0006284">
    <property type="term" value="P:base-excision repair"/>
    <property type="evidence" value="ECO:0007669"/>
    <property type="project" value="InterPro"/>
</dbReference>
<keyword evidence="13 15" id="KW-0326">Glycosidase</keyword>
<comment type="caution">
    <text evidence="18">The sequence shown here is derived from an EMBL/GenBank/DDBJ whole genome shotgun (WGS) entry which is preliminary data.</text>
</comment>
<dbReference type="PROSITE" id="PS01242">
    <property type="entry name" value="ZF_FPG_1"/>
    <property type="match status" value="1"/>
</dbReference>
<dbReference type="InterPro" id="IPR000214">
    <property type="entry name" value="Znf_DNA_glyclase/AP_lyase"/>
</dbReference>
<evidence type="ECO:0000256" key="8">
    <source>
        <dbReference type="ARBA" id="ARBA00022833"/>
    </source>
</evidence>
<evidence type="ECO:0000256" key="9">
    <source>
        <dbReference type="ARBA" id="ARBA00023125"/>
    </source>
</evidence>
<dbReference type="Gene3D" id="1.10.8.50">
    <property type="match status" value="1"/>
</dbReference>
<feature type="binding site" evidence="15">
    <location>
        <position position="133"/>
    </location>
    <ligand>
        <name>DNA</name>
        <dbReference type="ChEBI" id="CHEBI:16991"/>
    </ligand>
</feature>
<keyword evidence="6 15" id="KW-0863">Zinc-finger</keyword>
<evidence type="ECO:0000256" key="11">
    <source>
        <dbReference type="ARBA" id="ARBA00023239"/>
    </source>
</evidence>
<keyword evidence="5 15" id="KW-0227">DNA damage</keyword>